<feature type="domain" description="KY-like immunoglobulin-like" evidence="1">
    <location>
        <begin position="12"/>
        <end position="83"/>
    </location>
</feature>
<dbReference type="EMBL" id="UYRT01034797">
    <property type="protein sequence ID" value="VDK79249.1"/>
    <property type="molecule type" value="Genomic_DNA"/>
</dbReference>
<dbReference type="InterPro" id="IPR056564">
    <property type="entry name" value="Ig-like_KY"/>
</dbReference>
<dbReference type="WBParaSite" id="GPUH_0000992401-mRNA-1">
    <property type="protein sequence ID" value="GPUH_0000992401-mRNA-1"/>
    <property type="gene ID" value="GPUH_0000992401"/>
</dbReference>
<dbReference type="InterPro" id="IPR053041">
    <property type="entry name" value="Transglut-like_Superfamily_Mod"/>
</dbReference>
<evidence type="ECO:0000313" key="3">
    <source>
        <dbReference type="Proteomes" id="UP000271098"/>
    </source>
</evidence>
<accession>A0A183DMH2</accession>
<dbReference type="OrthoDB" id="6129702at2759"/>
<proteinExistence type="predicted"/>
<name>A0A183DMH2_9BILA</name>
<dbReference type="Proteomes" id="UP000271098">
    <property type="component" value="Unassembled WGS sequence"/>
</dbReference>
<organism evidence="4">
    <name type="scientific">Gongylonema pulchrum</name>
    <dbReference type="NCBI Taxonomy" id="637853"/>
    <lineage>
        <taxon>Eukaryota</taxon>
        <taxon>Metazoa</taxon>
        <taxon>Ecdysozoa</taxon>
        <taxon>Nematoda</taxon>
        <taxon>Chromadorea</taxon>
        <taxon>Rhabditida</taxon>
        <taxon>Spirurina</taxon>
        <taxon>Spiruromorpha</taxon>
        <taxon>Spiruroidea</taxon>
        <taxon>Gongylonematidae</taxon>
        <taxon>Gongylonema</taxon>
    </lineage>
</organism>
<evidence type="ECO:0000313" key="2">
    <source>
        <dbReference type="EMBL" id="VDK79249.1"/>
    </source>
</evidence>
<dbReference type="Pfam" id="PF23265">
    <property type="entry name" value="Ig-like_KY"/>
    <property type="match status" value="1"/>
</dbReference>
<dbReference type="AlphaFoldDB" id="A0A183DMH2"/>
<reference evidence="2 3" key="2">
    <citation type="submission" date="2018-11" db="EMBL/GenBank/DDBJ databases">
        <authorList>
            <consortium name="Pathogen Informatics"/>
        </authorList>
    </citation>
    <scope>NUCLEOTIDE SEQUENCE [LARGE SCALE GENOMIC DNA]</scope>
</reference>
<dbReference type="PANTHER" id="PTHR47020">
    <property type="entry name" value="HILLARIN"/>
    <property type="match status" value="1"/>
</dbReference>
<keyword evidence="3" id="KW-1185">Reference proteome</keyword>
<dbReference type="PANTHER" id="PTHR47020:SF1">
    <property type="entry name" value="HILLARIN"/>
    <property type="match status" value="1"/>
</dbReference>
<evidence type="ECO:0000313" key="4">
    <source>
        <dbReference type="WBParaSite" id="GPUH_0000992401-mRNA-1"/>
    </source>
</evidence>
<protein>
    <submittedName>
        <fullName evidence="4">SH3 domain-containing protein</fullName>
    </submittedName>
</protein>
<gene>
    <name evidence="2" type="ORF">GPUH_LOCUS9912</name>
</gene>
<reference evidence="4" key="1">
    <citation type="submission" date="2016-06" db="UniProtKB">
        <authorList>
            <consortium name="WormBaseParasite"/>
        </authorList>
    </citation>
    <scope>IDENTIFICATION</scope>
</reference>
<evidence type="ECO:0000259" key="1">
    <source>
        <dbReference type="Pfam" id="PF23265"/>
    </source>
</evidence>
<sequence>MVCFRMVKPLAEFVASLHKNRVDDRNLQGHCQTLINGDTVKILVDFYEEGQYGLDIYTRESSPAALNGGKQLLTHCCKYLVNVRM</sequence>